<evidence type="ECO:0000256" key="3">
    <source>
        <dbReference type="ARBA" id="ARBA00022448"/>
    </source>
</evidence>
<dbReference type="GO" id="GO:0030964">
    <property type="term" value="C:NADH dehydrogenase complex"/>
    <property type="evidence" value="ECO:0007669"/>
    <property type="project" value="TreeGrafter"/>
</dbReference>
<proteinExistence type="inferred from homology"/>
<dbReference type="GO" id="GO:0016651">
    <property type="term" value="F:oxidoreductase activity, acting on NAD(P)H"/>
    <property type="evidence" value="ECO:0007669"/>
    <property type="project" value="InterPro"/>
</dbReference>
<dbReference type="Gene3D" id="1.10.287.3510">
    <property type="match status" value="1"/>
</dbReference>
<dbReference type="InterPro" id="IPR039428">
    <property type="entry name" value="NUOK/Mnh_C1-like"/>
</dbReference>
<evidence type="ECO:0000256" key="7">
    <source>
        <dbReference type="SAM" id="Phobius"/>
    </source>
</evidence>
<keyword evidence="5 7" id="KW-1133">Transmembrane helix</keyword>
<organism evidence="8">
    <name type="scientific">Asterionella formosa</name>
    <dbReference type="NCBI Taxonomy" id="210441"/>
    <lineage>
        <taxon>Eukaryota</taxon>
        <taxon>Sar</taxon>
        <taxon>Stramenopiles</taxon>
        <taxon>Ochrophyta</taxon>
        <taxon>Bacillariophyta</taxon>
        <taxon>Fragilariophyceae</taxon>
        <taxon>Fragilariophycidae</taxon>
        <taxon>Fragilariales</taxon>
        <taxon>Fragilariaceae</taxon>
        <taxon>Asterionella</taxon>
    </lineage>
</organism>
<dbReference type="PANTHER" id="PTHR11434">
    <property type="entry name" value="NADH-UBIQUINONE OXIDOREDUCTASE SUBUNIT ND4L"/>
    <property type="match status" value="1"/>
</dbReference>
<evidence type="ECO:0000256" key="5">
    <source>
        <dbReference type="ARBA" id="ARBA00022989"/>
    </source>
</evidence>
<dbReference type="InterPro" id="IPR001133">
    <property type="entry name" value="NADH_UbQ_OxRdtase_chain4L/K"/>
</dbReference>
<dbReference type="NCBIfam" id="NF004320">
    <property type="entry name" value="PRK05715.1-2"/>
    <property type="match status" value="1"/>
</dbReference>
<name>A0A1J0RDE6_9STRA</name>
<feature type="non-terminal residue" evidence="8">
    <location>
        <position position="1"/>
    </location>
</feature>
<feature type="transmembrane region" description="Helical" evidence="7">
    <location>
        <begin position="6"/>
        <end position="26"/>
    </location>
</feature>
<evidence type="ECO:0000256" key="4">
    <source>
        <dbReference type="ARBA" id="ARBA00022692"/>
    </source>
</evidence>
<dbReference type="RefSeq" id="YP_009326055.1">
    <property type="nucleotide sequence ID" value="NC_032029.1"/>
</dbReference>
<reference evidence="8" key="1">
    <citation type="submission" date="2016-10" db="EMBL/GenBank/DDBJ databases">
        <title>Complete mitochondrial genome of the freshwater diatom Asterionella formosa.</title>
        <authorList>
            <person name="Villain A."/>
            <person name="Kojadinovic M."/>
            <person name="Puppo C."/>
            <person name="Prioretti L."/>
            <person name="Hubert P."/>
            <person name="Zhang Y."/>
            <person name="Gregori G."/>
            <person name="Roulet A."/>
            <person name="Roques C."/>
            <person name="Claverie J.-M."/>
            <person name="Gontero B."/>
            <person name="Blanc G."/>
        </authorList>
    </citation>
    <scope>NUCLEOTIDE SEQUENCE</scope>
    <source>
        <strain evidence="8">BGM1</strain>
    </source>
</reference>
<dbReference type="GeneID" id="30510679"/>
<evidence type="ECO:0000256" key="6">
    <source>
        <dbReference type="ARBA" id="ARBA00023136"/>
    </source>
</evidence>
<dbReference type="Pfam" id="PF00420">
    <property type="entry name" value="Oxidored_q2"/>
    <property type="match status" value="1"/>
</dbReference>
<dbReference type="PANTHER" id="PTHR11434:SF16">
    <property type="entry name" value="NADH-UBIQUINONE OXIDOREDUCTASE CHAIN 4L"/>
    <property type="match status" value="1"/>
</dbReference>
<feature type="transmembrane region" description="Helical" evidence="7">
    <location>
        <begin position="33"/>
        <end position="56"/>
    </location>
</feature>
<dbReference type="NCBIfam" id="NF004321">
    <property type="entry name" value="PRK05715.1-3"/>
    <property type="match status" value="1"/>
</dbReference>
<keyword evidence="4 7" id="KW-0812">Transmembrane</keyword>
<dbReference type="NCBIfam" id="NF004323">
    <property type="entry name" value="PRK05715.1-5"/>
    <property type="match status" value="1"/>
</dbReference>
<dbReference type="HAMAP" id="MF_01456">
    <property type="entry name" value="NDH1_NuoK"/>
    <property type="match status" value="1"/>
</dbReference>
<evidence type="ECO:0000313" key="8">
    <source>
        <dbReference type="EMBL" id="APD75816.1"/>
    </source>
</evidence>
<dbReference type="GO" id="GO:0042773">
    <property type="term" value="P:ATP synthesis coupled electron transport"/>
    <property type="evidence" value="ECO:0007669"/>
    <property type="project" value="InterPro"/>
</dbReference>
<geneLocation type="mitochondrion" evidence="8"/>
<keyword evidence="8" id="KW-0496">Mitochondrion</keyword>
<comment type="similarity">
    <text evidence="2">Belongs to the complex I subunit 4L family.</text>
</comment>
<keyword evidence="6 7" id="KW-0472">Membrane</keyword>
<sequence>VLVLNILNSLRITVILFFISILGLILNRKNILITIIALEILLLSVNINFTLFSLYLDDILGQIFVLFILTVAATESSIGLAILTTYFKLRNTIQINQIININK</sequence>
<keyword evidence="3" id="KW-0813">Transport</keyword>
<feature type="transmembrane region" description="Helical" evidence="7">
    <location>
        <begin position="62"/>
        <end position="87"/>
    </location>
</feature>
<gene>
    <name evidence="8" type="primary">nad4l</name>
    <name evidence="8" type="ORF">BGL49_003</name>
</gene>
<dbReference type="EMBL" id="KY021079">
    <property type="protein sequence ID" value="APD75816.1"/>
    <property type="molecule type" value="Genomic_DNA"/>
</dbReference>
<comment type="subcellular location">
    <subcellularLocation>
        <location evidence="1">Membrane</location>
        <topology evidence="1">Multi-pass membrane protein</topology>
    </subcellularLocation>
</comment>
<dbReference type="AlphaFoldDB" id="A0A1J0RDE6"/>
<evidence type="ECO:0000256" key="1">
    <source>
        <dbReference type="ARBA" id="ARBA00004141"/>
    </source>
</evidence>
<accession>A0A1J0RDE6</accession>
<protein>
    <submittedName>
        <fullName evidence="8">NADH dehydrogenase subunit 4L</fullName>
    </submittedName>
</protein>
<evidence type="ECO:0000256" key="2">
    <source>
        <dbReference type="ARBA" id="ARBA00010519"/>
    </source>
</evidence>